<accession>A0ACB8TXA8</accession>
<evidence type="ECO:0000313" key="2">
    <source>
        <dbReference type="Proteomes" id="UP001055072"/>
    </source>
</evidence>
<protein>
    <submittedName>
        <fullName evidence="1">Uncharacterized protein</fullName>
    </submittedName>
</protein>
<organism evidence="1 2">
    <name type="scientific">Irpex rosettiformis</name>
    <dbReference type="NCBI Taxonomy" id="378272"/>
    <lineage>
        <taxon>Eukaryota</taxon>
        <taxon>Fungi</taxon>
        <taxon>Dikarya</taxon>
        <taxon>Basidiomycota</taxon>
        <taxon>Agaricomycotina</taxon>
        <taxon>Agaricomycetes</taxon>
        <taxon>Polyporales</taxon>
        <taxon>Irpicaceae</taxon>
        <taxon>Irpex</taxon>
    </lineage>
</organism>
<proteinExistence type="predicted"/>
<dbReference type="Proteomes" id="UP001055072">
    <property type="component" value="Unassembled WGS sequence"/>
</dbReference>
<keyword evidence="2" id="KW-1185">Reference proteome</keyword>
<gene>
    <name evidence="1" type="ORF">BDY19DRAFT_995685</name>
</gene>
<sequence>MAPSRSSSSTSTHSSTAQSSAESVSTTTIFNNPTGIANSAADSNSHSSSNSATLIGPIVGGVLGGVALAIVAVVAWHLWGRSIKRKEDEKKRETMAFLNLRDNTRKNASAALEKGIDSYTTYTKPSLPAGRTVKFSSSSSESNQSTVKSYMSENLKEKEAEKEVYGLALDSPPAAKQNSFRGPLLHAPVKSSPLARRDSSPPLPEEPKVVTDVSAATPRTPSPEYSETDQPTDLPTQTGGLRVPQLAHKTSKASSLSMYSTQSGEEHQQLVPPSLIMAAFRRPDPRRPLVDSMRHSSAPSAFSFDESFSERNRLSNISSGSEYLQQGDESDSPTDAYVAR</sequence>
<dbReference type="EMBL" id="MU274922">
    <property type="protein sequence ID" value="KAI0086677.1"/>
    <property type="molecule type" value="Genomic_DNA"/>
</dbReference>
<reference evidence="1" key="1">
    <citation type="journal article" date="2021" name="Environ. Microbiol.">
        <title>Gene family expansions and transcriptome signatures uncover fungal adaptations to wood decay.</title>
        <authorList>
            <person name="Hage H."/>
            <person name="Miyauchi S."/>
            <person name="Viragh M."/>
            <person name="Drula E."/>
            <person name="Min B."/>
            <person name="Chaduli D."/>
            <person name="Navarro D."/>
            <person name="Favel A."/>
            <person name="Norest M."/>
            <person name="Lesage-Meessen L."/>
            <person name="Balint B."/>
            <person name="Merenyi Z."/>
            <person name="de Eugenio L."/>
            <person name="Morin E."/>
            <person name="Martinez A.T."/>
            <person name="Baldrian P."/>
            <person name="Stursova M."/>
            <person name="Martinez M.J."/>
            <person name="Novotny C."/>
            <person name="Magnuson J.K."/>
            <person name="Spatafora J.W."/>
            <person name="Maurice S."/>
            <person name="Pangilinan J."/>
            <person name="Andreopoulos W."/>
            <person name="LaButti K."/>
            <person name="Hundley H."/>
            <person name="Na H."/>
            <person name="Kuo A."/>
            <person name="Barry K."/>
            <person name="Lipzen A."/>
            <person name="Henrissat B."/>
            <person name="Riley R."/>
            <person name="Ahrendt S."/>
            <person name="Nagy L.G."/>
            <person name="Grigoriev I.V."/>
            <person name="Martin F."/>
            <person name="Rosso M.N."/>
        </authorList>
    </citation>
    <scope>NUCLEOTIDE SEQUENCE</scope>
    <source>
        <strain evidence="1">CBS 384.51</strain>
    </source>
</reference>
<name>A0ACB8TXA8_9APHY</name>
<evidence type="ECO:0000313" key="1">
    <source>
        <dbReference type="EMBL" id="KAI0086677.1"/>
    </source>
</evidence>
<comment type="caution">
    <text evidence="1">The sequence shown here is derived from an EMBL/GenBank/DDBJ whole genome shotgun (WGS) entry which is preliminary data.</text>
</comment>